<name>A0A514CU07_9CAUD</name>
<protein>
    <recommendedName>
        <fullName evidence="3">Tail length tape-measure protein</fullName>
    </recommendedName>
</protein>
<evidence type="ECO:0000313" key="2">
    <source>
        <dbReference type="Proteomes" id="UP000320802"/>
    </source>
</evidence>
<proteinExistence type="predicted"/>
<keyword evidence="2" id="KW-1185">Reference proteome</keyword>
<organism evidence="1 2">
    <name type="scientific">Achromobacter phage vB_AxyP_19-32_Axy10</name>
    <dbReference type="NCBI Taxonomy" id="2591041"/>
    <lineage>
        <taxon>Viruses</taxon>
        <taxon>Duplodnaviria</taxon>
        <taxon>Heunggongvirae</taxon>
        <taxon>Uroviricota</taxon>
        <taxon>Caudoviricetes</taxon>
        <taxon>Schitoviridae</taxon>
        <taxon>Rothmandenesvirinae</taxon>
        <taxon>Pourcelvirus</taxon>
        <taxon>Pourcelvirus Axy10</taxon>
    </lineage>
</organism>
<dbReference type="Proteomes" id="UP000320802">
    <property type="component" value="Segment"/>
</dbReference>
<gene>
    <name evidence="1" type="ORF">Axy10_070</name>
</gene>
<sequence>MSNESAEVQIARVEERLKTIFEMLEREGNSKRDIYKELQALSQGMLLLNGRVGNVESSLAKSAPTIEEFITIKHKVVGAGLMGKWIWAVAGGLLSAIIFAKKELFSWFTGG</sequence>
<dbReference type="EMBL" id="MK962629">
    <property type="protein sequence ID" value="QDH83965.1"/>
    <property type="molecule type" value="Genomic_DNA"/>
</dbReference>
<accession>A0A514CU07</accession>
<evidence type="ECO:0000313" key="1">
    <source>
        <dbReference type="EMBL" id="QDH83965.1"/>
    </source>
</evidence>
<reference evidence="1 2" key="1">
    <citation type="submission" date="2019-05" db="EMBL/GenBank/DDBJ databases">
        <title>Complete genome sequence of sixteen phages from Abidjan, cote d'Ivoire, isolated on a single strain of Achromobacter xylosoxidans.</title>
        <authorList>
            <person name="Essoh C."/>
            <person name="Vernadet J.-P."/>
            <person name="Vergnaud G."/>
            <person name="Pourcel C."/>
        </authorList>
    </citation>
    <scope>NUCLEOTIDE SEQUENCE [LARGE SCALE GENOMIC DNA]</scope>
</reference>
<evidence type="ECO:0008006" key="3">
    <source>
        <dbReference type="Google" id="ProtNLM"/>
    </source>
</evidence>